<gene>
    <name evidence="6" type="ORF">V5799_013665</name>
</gene>
<evidence type="ECO:0000256" key="1">
    <source>
        <dbReference type="ARBA" id="ARBA00005964"/>
    </source>
</evidence>
<dbReference type="GO" id="GO:0006581">
    <property type="term" value="P:acetylcholine catabolic process"/>
    <property type="evidence" value="ECO:0007669"/>
    <property type="project" value="TreeGrafter"/>
</dbReference>
<evidence type="ECO:0000256" key="3">
    <source>
        <dbReference type="ARBA" id="ARBA00022801"/>
    </source>
</evidence>
<evidence type="ECO:0000256" key="2">
    <source>
        <dbReference type="ARBA" id="ARBA00022487"/>
    </source>
</evidence>
<dbReference type="InterPro" id="IPR029058">
    <property type="entry name" value="AB_hydrolase_fold"/>
</dbReference>
<dbReference type="PANTHER" id="PTHR43918">
    <property type="entry name" value="ACETYLCHOLINESTERASE"/>
    <property type="match status" value="1"/>
</dbReference>
<keyword evidence="7" id="KW-1185">Reference proteome</keyword>
<evidence type="ECO:0000313" key="6">
    <source>
        <dbReference type="EMBL" id="KAK8769871.1"/>
    </source>
</evidence>
<evidence type="ECO:0000313" key="7">
    <source>
        <dbReference type="Proteomes" id="UP001321473"/>
    </source>
</evidence>
<evidence type="ECO:0000256" key="4">
    <source>
        <dbReference type="ARBA" id="ARBA00023180"/>
    </source>
</evidence>
<reference evidence="6 7" key="1">
    <citation type="journal article" date="2023" name="Arcadia Sci">
        <title>De novo assembly of a long-read Amblyomma americanum tick genome.</title>
        <authorList>
            <person name="Chou S."/>
            <person name="Poskanzer K.E."/>
            <person name="Rollins M."/>
            <person name="Thuy-Boun P.S."/>
        </authorList>
    </citation>
    <scope>NUCLEOTIDE SEQUENCE [LARGE SCALE GENOMIC DNA]</scope>
    <source>
        <strain evidence="6">F_SG_1</strain>
        <tissue evidence="6">Salivary glands</tissue>
    </source>
</reference>
<dbReference type="Pfam" id="PF00135">
    <property type="entry name" value="COesterase"/>
    <property type="match status" value="1"/>
</dbReference>
<dbReference type="Proteomes" id="UP001321473">
    <property type="component" value="Unassembled WGS sequence"/>
</dbReference>
<dbReference type="GO" id="GO:0005886">
    <property type="term" value="C:plasma membrane"/>
    <property type="evidence" value="ECO:0007669"/>
    <property type="project" value="TreeGrafter"/>
</dbReference>
<dbReference type="EMBL" id="JARKHS020021950">
    <property type="protein sequence ID" value="KAK8769871.1"/>
    <property type="molecule type" value="Genomic_DNA"/>
</dbReference>
<accession>A0AAQ4E590</accession>
<dbReference type="SUPFAM" id="SSF53474">
    <property type="entry name" value="alpha/beta-Hydrolases"/>
    <property type="match status" value="1"/>
</dbReference>
<keyword evidence="2" id="KW-0719">Serine esterase</keyword>
<feature type="domain" description="Carboxylesterase type B" evidence="5">
    <location>
        <begin position="141"/>
        <end position="514"/>
    </location>
</feature>
<comment type="caution">
    <text evidence="6">The sequence shown here is derived from an EMBL/GenBank/DDBJ whole genome shotgun (WGS) entry which is preliminary data.</text>
</comment>
<proteinExistence type="inferred from homology"/>
<dbReference type="InterPro" id="IPR050654">
    <property type="entry name" value="AChE-related_enzymes"/>
</dbReference>
<keyword evidence="3" id="KW-0378">Hydrolase</keyword>
<dbReference type="Gene3D" id="3.40.50.1820">
    <property type="entry name" value="alpha/beta hydrolase"/>
    <property type="match status" value="1"/>
</dbReference>
<evidence type="ECO:0000259" key="5">
    <source>
        <dbReference type="Pfam" id="PF00135"/>
    </source>
</evidence>
<comment type="similarity">
    <text evidence="1">Belongs to the type-B carboxylesterase/lipase family.</text>
</comment>
<dbReference type="GO" id="GO:0003990">
    <property type="term" value="F:acetylcholinesterase activity"/>
    <property type="evidence" value="ECO:0007669"/>
    <property type="project" value="TreeGrafter"/>
</dbReference>
<dbReference type="PANTHER" id="PTHR43918:SF4">
    <property type="entry name" value="CARBOXYLIC ESTER HYDROLASE"/>
    <property type="match status" value="1"/>
</dbReference>
<keyword evidence="4" id="KW-0325">Glycoprotein</keyword>
<dbReference type="InterPro" id="IPR002018">
    <property type="entry name" value="CarbesteraseB"/>
</dbReference>
<name>A0AAQ4E590_AMBAM</name>
<dbReference type="GO" id="GO:0019695">
    <property type="term" value="P:choline metabolic process"/>
    <property type="evidence" value="ECO:0007669"/>
    <property type="project" value="TreeGrafter"/>
</dbReference>
<dbReference type="GO" id="GO:0005615">
    <property type="term" value="C:extracellular space"/>
    <property type="evidence" value="ECO:0007669"/>
    <property type="project" value="TreeGrafter"/>
</dbReference>
<sequence length="598" mass="65683">MPNATLVIWSPTGEAPNTSALLSLRKARPSAHIVYDLPQEHQLENLLEEVAPEEGAAEGAKEGSGIDWTVDETNTNNCRRKSLPGQNAVVLGENSVSMVLPESWSNMEAKLDLSKPRALAVSIGEDKLSLEGSCFQLVLNRAEPQSRFDDGYVDAFSRAPPCIQVGALDVPSSNDCLYLNIWTPPTCRHTEKGNKTVIVALVQDWFRTTRFTTSPAWKELAASEDVVVVVPSHRVGLLGFLNTGNQGIPGNVGLFDLLLALRWIKENAAEFGGDADSMVALGHGSGAAMLTLALRSLGRRFFKRAVLQDMSPFTMMPRNDRHVGKQRALRLCRLLGCHVHAGDVASLYLQRSYSEGTLLSYAVALDEIWFMPSFDQEPLIYPPERLVDESGLDGVDLLCGVDRRAAEVLFQRHLLTLLKTEGGLAEKDETRVVAKLLTFFLKEITKEFEDNLPQLIDEIKAHYGPINGSAYAALKEFLEDLVYRCPMMQFADAVASVGSGSVFHFVGTSNNSHSFILSASQIAHFLKSGKAPSLPGGQSWAPYTNDSRYTVLLPDGTPAEPQQERCKVARRVHDYFWSVYGTGFSASSQVTDTGRRHA</sequence>
<protein>
    <recommendedName>
        <fullName evidence="5">Carboxylesterase type B domain-containing protein</fullName>
    </recommendedName>
</protein>
<dbReference type="AlphaFoldDB" id="A0AAQ4E590"/>
<organism evidence="6 7">
    <name type="scientific">Amblyomma americanum</name>
    <name type="common">Lone star tick</name>
    <dbReference type="NCBI Taxonomy" id="6943"/>
    <lineage>
        <taxon>Eukaryota</taxon>
        <taxon>Metazoa</taxon>
        <taxon>Ecdysozoa</taxon>
        <taxon>Arthropoda</taxon>
        <taxon>Chelicerata</taxon>
        <taxon>Arachnida</taxon>
        <taxon>Acari</taxon>
        <taxon>Parasitiformes</taxon>
        <taxon>Ixodida</taxon>
        <taxon>Ixodoidea</taxon>
        <taxon>Ixodidae</taxon>
        <taxon>Amblyomminae</taxon>
        <taxon>Amblyomma</taxon>
    </lineage>
</organism>